<comment type="caution">
    <text evidence="5">The sequence shown here is derived from an EMBL/GenBank/DDBJ whole genome shotgun (WGS) entry which is preliminary data.</text>
</comment>
<dbReference type="EMBL" id="JAHLFE010000011">
    <property type="protein sequence ID" value="MBU3843333.1"/>
    <property type="molecule type" value="Genomic_DNA"/>
</dbReference>
<dbReference type="PANTHER" id="PTHR31302">
    <property type="entry name" value="TRANSMEMBRANE PROTEIN WITH METALLOPHOSPHOESTERASE DOMAIN-RELATED"/>
    <property type="match status" value="1"/>
</dbReference>
<dbReference type="AlphaFoldDB" id="A0A948TEV2"/>
<organism evidence="5 6">
    <name type="scientific">Candidatus Anaerobiospirillum pullicola</name>
    <dbReference type="NCBI Taxonomy" id="2838451"/>
    <lineage>
        <taxon>Bacteria</taxon>
        <taxon>Pseudomonadati</taxon>
        <taxon>Pseudomonadota</taxon>
        <taxon>Gammaproteobacteria</taxon>
        <taxon>Aeromonadales</taxon>
        <taxon>Succinivibrionaceae</taxon>
        <taxon>Anaerobiospirillum</taxon>
    </lineage>
</organism>
<dbReference type="GO" id="GO:0008758">
    <property type="term" value="F:UDP-2,3-diacylglucosamine hydrolase activity"/>
    <property type="evidence" value="ECO:0007669"/>
    <property type="project" value="TreeGrafter"/>
</dbReference>
<dbReference type="Gene3D" id="3.60.21.10">
    <property type="match status" value="1"/>
</dbReference>
<name>A0A948TEV2_9GAMM</name>
<gene>
    <name evidence="5" type="ORF">H9847_00440</name>
</gene>
<feature type="transmembrane region" description="Helical" evidence="3">
    <location>
        <begin position="31"/>
        <end position="50"/>
    </location>
</feature>
<sequence length="409" mass="44502">MSALIISALIFVVYAIASLVVPLHIKLRTKLICAVVIIAFGLKYVVYSQTGGILEPKLAPTPIVILEATYSALMLAVFFAIIKDLLLLVRTIFRLLVRVPKEKRHPWPLRRIHTLIAVVAVSCGVVGTVYQFKIPDVVEHEVAITDLAPEMEGYKILQITDLHIGPILKRDWLQGVVDRVNEQNPDLIVITGDLVDGTVSSLKDEFSPLTQLKARDGVIAVTGNHEYYSGVTSWVDTWEQMGVQFLMNESVVISRATAQSENAARAALLVSGVPDPRGSAFGSDAPNVKTAMSRITARSFVPEGASSMVVPTAADAAQASARLLLAHEPIVIEQQPDVDLVLTGHTHGGTMFFLQPLIAHFNAGYVTGMYEVTPRTHLYVSNGTGIWSGFSCRVLVPSEITAFVLTARK</sequence>
<keyword evidence="3" id="KW-0812">Transmembrane</keyword>
<dbReference type="SUPFAM" id="SSF56300">
    <property type="entry name" value="Metallo-dependent phosphatases"/>
    <property type="match status" value="1"/>
</dbReference>
<reference evidence="5" key="1">
    <citation type="journal article" date="2021" name="PeerJ">
        <title>Extensive microbial diversity within the chicken gut microbiome revealed by metagenomics and culture.</title>
        <authorList>
            <person name="Gilroy R."/>
            <person name="Ravi A."/>
            <person name="Getino M."/>
            <person name="Pursley I."/>
            <person name="Horton D.L."/>
            <person name="Alikhan N.F."/>
            <person name="Baker D."/>
            <person name="Gharbi K."/>
            <person name="Hall N."/>
            <person name="Watson M."/>
            <person name="Adriaenssens E.M."/>
            <person name="Foster-Nyarko E."/>
            <person name="Jarju S."/>
            <person name="Secka A."/>
            <person name="Antonio M."/>
            <person name="Oren A."/>
            <person name="Chaudhuri R.R."/>
            <person name="La Ragione R."/>
            <person name="Hildebrand F."/>
            <person name="Pallen M.J."/>
        </authorList>
    </citation>
    <scope>NUCLEOTIDE SEQUENCE</scope>
    <source>
        <strain evidence="5">378</strain>
    </source>
</reference>
<keyword evidence="2" id="KW-0378">Hydrolase</keyword>
<feature type="transmembrane region" description="Helical" evidence="3">
    <location>
        <begin position="70"/>
        <end position="93"/>
    </location>
</feature>
<evidence type="ECO:0000256" key="2">
    <source>
        <dbReference type="ARBA" id="ARBA00022801"/>
    </source>
</evidence>
<evidence type="ECO:0000256" key="1">
    <source>
        <dbReference type="ARBA" id="ARBA00022723"/>
    </source>
</evidence>
<proteinExistence type="predicted"/>
<evidence type="ECO:0000313" key="5">
    <source>
        <dbReference type="EMBL" id="MBU3843333.1"/>
    </source>
</evidence>
<dbReference type="InterPro" id="IPR029052">
    <property type="entry name" value="Metallo-depent_PP-like"/>
</dbReference>
<protein>
    <submittedName>
        <fullName evidence="5">Metallophosphoesterase</fullName>
    </submittedName>
</protein>
<keyword evidence="1" id="KW-0479">Metal-binding</keyword>
<dbReference type="Pfam" id="PF00149">
    <property type="entry name" value="Metallophos"/>
    <property type="match status" value="1"/>
</dbReference>
<dbReference type="GO" id="GO:0016020">
    <property type="term" value="C:membrane"/>
    <property type="evidence" value="ECO:0007669"/>
    <property type="project" value="GOC"/>
</dbReference>
<feature type="domain" description="Calcineurin-like phosphoesterase" evidence="4">
    <location>
        <begin position="155"/>
        <end position="348"/>
    </location>
</feature>
<keyword evidence="3" id="KW-1133">Transmembrane helix</keyword>
<feature type="transmembrane region" description="Helical" evidence="3">
    <location>
        <begin position="6"/>
        <end position="24"/>
    </location>
</feature>
<dbReference type="InterPro" id="IPR051158">
    <property type="entry name" value="Metallophosphoesterase_sf"/>
</dbReference>
<dbReference type="PANTHER" id="PTHR31302:SF31">
    <property type="entry name" value="PHOSPHODIESTERASE YAEI"/>
    <property type="match status" value="1"/>
</dbReference>
<reference evidence="5" key="2">
    <citation type="submission" date="2021-04" db="EMBL/GenBank/DDBJ databases">
        <authorList>
            <person name="Gilroy R."/>
        </authorList>
    </citation>
    <scope>NUCLEOTIDE SEQUENCE</scope>
    <source>
        <strain evidence="5">378</strain>
    </source>
</reference>
<dbReference type="GO" id="GO:0046872">
    <property type="term" value="F:metal ion binding"/>
    <property type="evidence" value="ECO:0007669"/>
    <property type="project" value="UniProtKB-KW"/>
</dbReference>
<evidence type="ECO:0000256" key="3">
    <source>
        <dbReference type="SAM" id="Phobius"/>
    </source>
</evidence>
<evidence type="ECO:0000313" key="6">
    <source>
        <dbReference type="Proteomes" id="UP000733611"/>
    </source>
</evidence>
<accession>A0A948TEV2</accession>
<dbReference type="GO" id="GO:0009245">
    <property type="term" value="P:lipid A biosynthetic process"/>
    <property type="evidence" value="ECO:0007669"/>
    <property type="project" value="TreeGrafter"/>
</dbReference>
<keyword evidence="3" id="KW-0472">Membrane</keyword>
<feature type="transmembrane region" description="Helical" evidence="3">
    <location>
        <begin position="114"/>
        <end position="132"/>
    </location>
</feature>
<dbReference type="Proteomes" id="UP000733611">
    <property type="component" value="Unassembled WGS sequence"/>
</dbReference>
<evidence type="ECO:0000259" key="4">
    <source>
        <dbReference type="Pfam" id="PF00149"/>
    </source>
</evidence>
<dbReference type="InterPro" id="IPR004843">
    <property type="entry name" value="Calcineurin-like_PHP"/>
</dbReference>
<dbReference type="CDD" id="cd07385">
    <property type="entry name" value="MPP_YkuE_C"/>
    <property type="match status" value="1"/>
</dbReference>